<name>A0A975B368_9BACT</name>
<dbReference type="RefSeq" id="WP_207689861.1">
    <property type="nucleotide sequence ID" value="NZ_CP061799.1"/>
</dbReference>
<evidence type="ECO:0000256" key="2">
    <source>
        <dbReference type="ARBA" id="ARBA00012534"/>
    </source>
</evidence>
<evidence type="ECO:0000256" key="1">
    <source>
        <dbReference type="ARBA" id="ARBA00001541"/>
    </source>
</evidence>
<organism evidence="7 8">
    <name type="scientific">Desulfonema limicola</name>
    <dbReference type="NCBI Taxonomy" id="45656"/>
    <lineage>
        <taxon>Bacteria</taxon>
        <taxon>Pseudomonadati</taxon>
        <taxon>Thermodesulfobacteriota</taxon>
        <taxon>Desulfobacteria</taxon>
        <taxon>Desulfobacterales</taxon>
        <taxon>Desulfococcaceae</taxon>
        <taxon>Desulfonema</taxon>
    </lineage>
</organism>
<reference evidence="7" key="1">
    <citation type="journal article" date="2021" name="Microb. Physiol.">
        <title>Proteogenomic Insights into the Physiology of Marine, Sulfate-Reducing, Filamentous Desulfonema limicola and Desulfonema magnum.</title>
        <authorList>
            <person name="Schnaars V."/>
            <person name="Wohlbrand L."/>
            <person name="Scheve S."/>
            <person name="Hinrichs C."/>
            <person name="Reinhardt R."/>
            <person name="Rabus R."/>
        </authorList>
    </citation>
    <scope>NUCLEOTIDE SEQUENCE</scope>
    <source>
        <strain evidence="7">5ac10</strain>
    </source>
</reference>
<gene>
    <name evidence="7" type="primary">cheR1</name>
    <name evidence="7" type="ORF">dnl_01460</name>
</gene>
<dbReference type="InterPro" id="IPR022641">
    <property type="entry name" value="CheR_N"/>
</dbReference>
<dbReference type="InterPro" id="IPR036804">
    <property type="entry name" value="CheR_N_sf"/>
</dbReference>
<dbReference type="InterPro" id="IPR050903">
    <property type="entry name" value="Bact_Chemotaxis_MeTrfase"/>
</dbReference>
<proteinExistence type="predicted"/>
<dbReference type="SUPFAM" id="SSF53335">
    <property type="entry name" value="S-adenosyl-L-methionine-dependent methyltransferases"/>
    <property type="match status" value="1"/>
</dbReference>
<protein>
    <recommendedName>
        <fullName evidence="2">protein-glutamate O-methyltransferase</fullName>
        <ecNumber evidence="2">2.1.1.80</ecNumber>
    </recommendedName>
</protein>
<dbReference type="SMART" id="SM00138">
    <property type="entry name" value="MeTrc"/>
    <property type="match status" value="1"/>
</dbReference>
<evidence type="ECO:0000313" key="7">
    <source>
        <dbReference type="EMBL" id="QTA77943.1"/>
    </source>
</evidence>
<feature type="domain" description="CheR-type methyltransferase" evidence="6">
    <location>
        <begin position="1"/>
        <end position="207"/>
    </location>
</feature>
<dbReference type="Proteomes" id="UP000663720">
    <property type="component" value="Chromosome"/>
</dbReference>
<keyword evidence="4" id="KW-0808">Transferase</keyword>
<accession>A0A975B368</accession>
<dbReference type="InterPro" id="IPR029063">
    <property type="entry name" value="SAM-dependent_MTases_sf"/>
</dbReference>
<dbReference type="AlphaFoldDB" id="A0A975B368"/>
<dbReference type="InterPro" id="IPR000780">
    <property type="entry name" value="CheR_MeTrfase"/>
</dbReference>
<dbReference type="Gene3D" id="3.40.50.150">
    <property type="entry name" value="Vaccinia Virus protein VP39"/>
    <property type="match status" value="1"/>
</dbReference>
<dbReference type="PROSITE" id="PS50123">
    <property type="entry name" value="CHER"/>
    <property type="match status" value="1"/>
</dbReference>
<dbReference type="InterPro" id="IPR022642">
    <property type="entry name" value="CheR_C"/>
</dbReference>
<comment type="catalytic activity">
    <reaction evidence="1">
        <text>L-glutamyl-[protein] + S-adenosyl-L-methionine = [protein]-L-glutamate 5-O-methyl ester + S-adenosyl-L-homocysteine</text>
        <dbReference type="Rhea" id="RHEA:24452"/>
        <dbReference type="Rhea" id="RHEA-COMP:10208"/>
        <dbReference type="Rhea" id="RHEA-COMP:10311"/>
        <dbReference type="ChEBI" id="CHEBI:29973"/>
        <dbReference type="ChEBI" id="CHEBI:57856"/>
        <dbReference type="ChEBI" id="CHEBI:59789"/>
        <dbReference type="ChEBI" id="CHEBI:82795"/>
        <dbReference type="EC" id="2.1.1.80"/>
    </reaction>
</comment>
<dbReference type="SUPFAM" id="SSF47757">
    <property type="entry name" value="Chemotaxis receptor methyltransferase CheR, N-terminal domain"/>
    <property type="match status" value="1"/>
</dbReference>
<dbReference type="PRINTS" id="PR00996">
    <property type="entry name" value="CHERMTFRASE"/>
</dbReference>
<evidence type="ECO:0000313" key="8">
    <source>
        <dbReference type="Proteomes" id="UP000663720"/>
    </source>
</evidence>
<dbReference type="GO" id="GO:0008983">
    <property type="term" value="F:protein-glutamate O-methyltransferase activity"/>
    <property type="evidence" value="ECO:0007669"/>
    <property type="project" value="UniProtKB-EC"/>
</dbReference>
<dbReference type="EC" id="2.1.1.80" evidence="2"/>
<dbReference type="EMBL" id="CP061799">
    <property type="protein sequence ID" value="QTA77943.1"/>
    <property type="molecule type" value="Genomic_DNA"/>
</dbReference>
<dbReference type="Pfam" id="PF03705">
    <property type="entry name" value="CheR_N"/>
    <property type="match status" value="1"/>
</dbReference>
<dbReference type="GO" id="GO:0032259">
    <property type="term" value="P:methylation"/>
    <property type="evidence" value="ECO:0007669"/>
    <property type="project" value="UniProtKB-KW"/>
</dbReference>
<dbReference type="KEGG" id="dli:dnl_01460"/>
<dbReference type="PANTHER" id="PTHR24422">
    <property type="entry name" value="CHEMOTAXIS PROTEIN METHYLTRANSFERASE"/>
    <property type="match status" value="1"/>
</dbReference>
<evidence type="ECO:0000256" key="5">
    <source>
        <dbReference type="ARBA" id="ARBA00022691"/>
    </source>
</evidence>
<dbReference type="Pfam" id="PF01739">
    <property type="entry name" value="CheR"/>
    <property type="match status" value="1"/>
</dbReference>
<evidence type="ECO:0000259" key="6">
    <source>
        <dbReference type="PROSITE" id="PS50123"/>
    </source>
</evidence>
<keyword evidence="5" id="KW-0949">S-adenosyl-L-methionine</keyword>
<keyword evidence="8" id="KW-1185">Reference proteome</keyword>
<dbReference type="Gene3D" id="1.10.155.10">
    <property type="entry name" value="Chemotaxis receptor methyltransferase CheR, N-terminal domain"/>
    <property type="match status" value="1"/>
</dbReference>
<sequence>MAFITPDEFEYLANFIYRKTGIRFEIKKLYFLSKRVQKRMEELGIQTASEYMRKLRFSDPDNSEFQLLLNLLTINETYFFRDFPQLQAFAEHCLPDIIEKKEAAGNRRLRIWSAGCASGEEPYTIGIILYEMLNNYRQWDIKITASDVDQNMLKKQSRQYMKTEVSAMFLKNIWQRILQNQKDNSGCRKKSRIWFKLNTLILEIKQQ</sequence>
<evidence type="ECO:0000256" key="4">
    <source>
        <dbReference type="ARBA" id="ARBA00022679"/>
    </source>
</evidence>
<evidence type="ECO:0000256" key="3">
    <source>
        <dbReference type="ARBA" id="ARBA00022603"/>
    </source>
</evidence>
<dbReference type="PANTHER" id="PTHR24422:SF10">
    <property type="entry name" value="CHEMOTAXIS PROTEIN METHYLTRANSFERASE 2"/>
    <property type="match status" value="1"/>
</dbReference>
<keyword evidence="3 7" id="KW-0489">Methyltransferase</keyword>